<reference evidence="1" key="1">
    <citation type="submission" date="2020-07" db="EMBL/GenBank/DDBJ databases">
        <title>Multicomponent nature underlies the extraordinary mechanical properties of spider dragline silk.</title>
        <authorList>
            <person name="Kono N."/>
            <person name="Nakamura H."/>
            <person name="Mori M."/>
            <person name="Yoshida Y."/>
            <person name="Ohtoshi R."/>
            <person name="Malay A.D."/>
            <person name="Moran D.A.P."/>
            <person name="Tomita M."/>
            <person name="Numata K."/>
            <person name="Arakawa K."/>
        </authorList>
    </citation>
    <scope>NUCLEOTIDE SEQUENCE</scope>
</reference>
<comment type="caution">
    <text evidence="1">The sequence shown here is derived from an EMBL/GenBank/DDBJ whole genome shotgun (WGS) entry which is preliminary data.</text>
</comment>
<keyword evidence="2" id="KW-1185">Reference proteome</keyword>
<dbReference type="AlphaFoldDB" id="A0A8X6HGZ6"/>
<sequence length="98" mass="11656">MIKQSYILWVKLFDKFHHTLATSKVSNKHNITAFHSFKKYGAYSLMHAHWNHWSFKVLVTDLIRGGDSLREKFNSTNFHRRLKFPFLLCFLSVNLQNA</sequence>
<dbReference type="EMBL" id="BMAO01025470">
    <property type="protein sequence ID" value="GFR02899.1"/>
    <property type="molecule type" value="Genomic_DNA"/>
</dbReference>
<dbReference type="Proteomes" id="UP000887116">
    <property type="component" value="Unassembled WGS sequence"/>
</dbReference>
<evidence type="ECO:0000313" key="1">
    <source>
        <dbReference type="EMBL" id="GFR02899.1"/>
    </source>
</evidence>
<gene>
    <name evidence="1" type="ORF">TNCT_227401</name>
</gene>
<organism evidence="1 2">
    <name type="scientific">Trichonephila clavata</name>
    <name type="common">Joro spider</name>
    <name type="synonym">Nephila clavata</name>
    <dbReference type="NCBI Taxonomy" id="2740835"/>
    <lineage>
        <taxon>Eukaryota</taxon>
        <taxon>Metazoa</taxon>
        <taxon>Ecdysozoa</taxon>
        <taxon>Arthropoda</taxon>
        <taxon>Chelicerata</taxon>
        <taxon>Arachnida</taxon>
        <taxon>Araneae</taxon>
        <taxon>Araneomorphae</taxon>
        <taxon>Entelegynae</taxon>
        <taxon>Araneoidea</taxon>
        <taxon>Nephilidae</taxon>
        <taxon>Trichonephila</taxon>
    </lineage>
</organism>
<accession>A0A8X6HGZ6</accession>
<name>A0A8X6HGZ6_TRICU</name>
<proteinExistence type="predicted"/>
<protein>
    <submittedName>
        <fullName evidence="1">Uncharacterized protein</fullName>
    </submittedName>
</protein>
<evidence type="ECO:0000313" key="2">
    <source>
        <dbReference type="Proteomes" id="UP000887116"/>
    </source>
</evidence>